<keyword evidence="1" id="KW-0378">Hydrolase</keyword>
<dbReference type="GO" id="GO:0016787">
    <property type="term" value="F:hydrolase activity"/>
    <property type="evidence" value="ECO:0007669"/>
    <property type="project" value="UniProtKB-KW"/>
</dbReference>
<dbReference type="OrthoDB" id="9814159at2"/>
<sequence length="452" mass="47553">MRLTWAQAEDLLLHELVQARAEGVDPEALDAAGRRWLDAGGTSLEPPVSGAAAVPADPDLRRLAGRLLDELDELPRPGDPAHPATLAAVEAGWAGGPAVRAPGADLADRVAGAWLGRSAGCLLGKPVEKIPRAGIRAIAEETGNWPVRRYFTAVGLSAATAAAWPWNRRSAPTSLVENIDGMPEDDDLNYPLLDLALLERQGAPTTEDVATAWLADLPAGRVFTAERAAYRNLLLALPLDEVPVRRNPFREWIGALIRGDVFGWARPGDPYAAARLAWPDAVLSHTRNGVYGELWAAALASASLVADDVEEVLERAAAVVPPRSALADAVRFGADLGRRDLGLDERLDALHARYGHLHWVHVLNNAATIACALAASEGDFVSGVGLAVMTGWDTDSTGATVGSVLGGLLGADRLPEACTAPLDGRIATSLPGGEQRVDDLVRRTLALSGAGA</sequence>
<name>A0A1H2MEA9_9ACTN</name>
<dbReference type="EMBL" id="LT629799">
    <property type="protein sequence ID" value="SDU91414.1"/>
    <property type="molecule type" value="Genomic_DNA"/>
</dbReference>
<evidence type="ECO:0000313" key="2">
    <source>
        <dbReference type="Proteomes" id="UP000198825"/>
    </source>
</evidence>
<reference evidence="2" key="1">
    <citation type="submission" date="2016-10" db="EMBL/GenBank/DDBJ databases">
        <authorList>
            <person name="Varghese N."/>
            <person name="Submissions S."/>
        </authorList>
    </citation>
    <scope>NUCLEOTIDE SEQUENCE [LARGE SCALE GENOMIC DNA]</scope>
    <source>
        <strain evidence="2">DSM 21743</strain>
    </source>
</reference>
<dbReference type="RefSeq" id="WP_091074196.1">
    <property type="nucleotide sequence ID" value="NZ_LT629799.1"/>
</dbReference>
<dbReference type="InterPro" id="IPR036705">
    <property type="entry name" value="Ribosyl_crysJ1_sf"/>
</dbReference>
<protein>
    <submittedName>
        <fullName evidence="1">ADP-ribosylglycohydrolase</fullName>
    </submittedName>
</protein>
<dbReference type="Proteomes" id="UP000198825">
    <property type="component" value="Chromosome I"/>
</dbReference>
<accession>A0A1H2MEA9</accession>
<dbReference type="Pfam" id="PF03747">
    <property type="entry name" value="ADP_ribosyl_GH"/>
    <property type="match status" value="1"/>
</dbReference>
<organism evidence="1 2">
    <name type="scientific">Microlunatus sagamiharensis</name>
    <dbReference type="NCBI Taxonomy" id="546874"/>
    <lineage>
        <taxon>Bacteria</taxon>
        <taxon>Bacillati</taxon>
        <taxon>Actinomycetota</taxon>
        <taxon>Actinomycetes</taxon>
        <taxon>Propionibacteriales</taxon>
        <taxon>Propionibacteriaceae</taxon>
        <taxon>Microlunatus</taxon>
    </lineage>
</organism>
<proteinExistence type="predicted"/>
<dbReference type="AlphaFoldDB" id="A0A1H2MEA9"/>
<gene>
    <name evidence="1" type="ORF">SAMN04488544_1888</name>
</gene>
<dbReference type="Gene3D" id="1.10.4080.10">
    <property type="entry name" value="ADP-ribosylation/Crystallin J1"/>
    <property type="match status" value="1"/>
</dbReference>
<dbReference type="SUPFAM" id="SSF101478">
    <property type="entry name" value="ADP-ribosylglycohydrolase"/>
    <property type="match status" value="1"/>
</dbReference>
<dbReference type="STRING" id="546874.SAMN04488544_1888"/>
<keyword evidence="2" id="KW-1185">Reference proteome</keyword>
<dbReference type="InterPro" id="IPR005502">
    <property type="entry name" value="Ribosyl_crysJ1"/>
</dbReference>
<evidence type="ECO:0000313" key="1">
    <source>
        <dbReference type="EMBL" id="SDU91414.1"/>
    </source>
</evidence>